<accession>A0A5E4CN15</accession>
<sequence>MPSRNVSLRLEGLQEKDSGSYRCSVNVQDSQGKSRGHSSKTLELKVLVPPAPPSCRLLGVPHVGNNVTLSCQSPRSKPAAEYQWERLPPSPQIFFAPALVLAYINGVLSSKPRASLVYSMPSRNVSLRLEGLQEKDSGSYRCSVNVQDSQGKSRGHSSKTLELKVLVPPAPPSCRLLGVPHVGNNVTLSCQSPRSKPAAEYQWERLPPSPQIYFAPALLFS</sequence>
<dbReference type="InterPro" id="IPR036179">
    <property type="entry name" value="Ig-like_dom_sf"/>
</dbReference>
<dbReference type="InterPro" id="IPR013783">
    <property type="entry name" value="Ig-like_fold"/>
</dbReference>
<dbReference type="GO" id="GO:0005886">
    <property type="term" value="C:plasma membrane"/>
    <property type="evidence" value="ECO:0007669"/>
    <property type="project" value="TreeGrafter"/>
</dbReference>
<dbReference type="PANTHER" id="PTHR44549">
    <property type="entry name" value="ENDOTHELIAL CELL-SELECTIVE ADHESION MOLECULE"/>
    <property type="match status" value="1"/>
</dbReference>
<comment type="caution">
    <text evidence="2">The sequence shown here is derived from an EMBL/GenBank/DDBJ whole genome shotgun (WGS) entry which is preliminary data.</text>
</comment>
<dbReference type="InterPro" id="IPR003599">
    <property type="entry name" value="Ig_sub"/>
</dbReference>
<dbReference type="GO" id="GO:0098632">
    <property type="term" value="F:cell-cell adhesion mediator activity"/>
    <property type="evidence" value="ECO:0007669"/>
    <property type="project" value="TreeGrafter"/>
</dbReference>
<dbReference type="AlphaFoldDB" id="A0A5E4CN15"/>
<dbReference type="Gene3D" id="2.60.40.10">
    <property type="entry name" value="Immunoglobulins"/>
    <property type="match status" value="2"/>
</dbReference>
<dbReference type="SMART" id="SM00406">
    <property type="entry name" value="IGv"/>
    <property type="match status" value="1"/>
</dbReference>
<dbReference type="InterPro" id="IPR042757">
    <property type="entry name" value="ESAM"/>
</dbReference>
<evidence type="ECO:0000313" key="3">
    <source>
        <dbReference type="Proteomes" id="UP000335636"/>
    </source>
</evidence>
<feature type="domain" description="Ig-like" evidence="1">
    <location>
        <begin position="53"/>
        <end position="162"/>
    </location>
</feature>
<organism evidence="2 3">
    <name type="scientific">Marmota monax</name>
    <name type="common">Woodchuck</name>
    <dbReference type="NCBI Taxonomy" id="9995"/>
    <lineage>
        <taxon>Eukaryota</taxon>
        <taxon>Metazoa</taxon>
        <taxon>Chordata</taxon>
        <taxon>Craniata</taxon>
        <taxon>Vertebrata</taxon>
        <taxon>Euteleostomi</taxon>
        <taxon>Mammalia</taxon>
        <taxon>Eutheria</taxon>
        <taxon>Euarchontoglires</taxon>
        <taxon>Glires</taxon>
        <taxon>Rodentia</taxon>
        <taxon>Sciuromorpha</taxon>
        <taxon>Sciuridae</taxon>
        <taxon>Xerinae</taxon>
        <taxon>Marmotini</taxon>
        <taxon>Marmota</taxon>
    </lineage>
</organism>
<evidence type="ECO:0000313" key="2">
    <source>
        <dbReference type="EMBL" id="VTJ83245.1"/>
    </source>
</evidence>
<protein>
    <recommendedName>
        <fullName evidence="1">Ig-like domain-containing protein</fullName>
    </recommendedName>
</protein>
<keyword evidence="3" id="KW-1185">Reference proteome</keyword>
<dbReference type="SUPFAM" id="SSF48726">
    <property type="entry name" value="Immunoglobulin"/>
    <property type="match status" value="2"/>
</dbReference>
<dbReference type="Proteomes" id="UP000335636">
    <property type="component" value="Unassembled WGS sequence"/>
</dbReference>
<dbReference type="InterPro" id="IPR013106">
    <property type="entry name" value="Ig_V-set"/>
</dbReference>
<dbReference type="InterPro" id="IPR007110">
    <property type="entry name" value="Ig-like_dom"/>
</dbReference>
<dbReference type="PROSITE" id="PS50835">
    <property type="entry name" value="IG_LIKE"/>
    <property type="match status" value="1"/>
</dbReference>
<name>A0A5E4CN15_MARMO</name>
<proteinExistence type="predicted"/>
<evidence type="ECO:0000259" key="1">
    <source>
        <dbReference type="PROSITE" id="PS50835"/>
    </source>
</evidence>
<dbReference type="GO" id="GO:0007156">
    <property type="term" value="P:homophilic cell adhesion via plasma membrane adhesion molecules"/>
    <property type="evidence" value="ECO:0007669"/>
    <property type="project" value="TreeGrafter"/>
</dbReference>
<dbReference type="GO" id="GO:0005912">
    <property type="term" value="C:adherens junction"/>
    <property type="evidence" value="ECO:0007669"/>
    <property type="project" value="TreeGrafter"/>
</dbReference>
<dbReference type="PANTHER" id="PTHR44549:SF1">
    <property type="entry name" value="ENDOTHELIAL CELL-SELECTIVE ADHESION MOLECULE"/>
    <property type="match status" value="1"/>
</dbReference>
<dbReference type="EMBL" id="CABDUW010001668">
    <property type="protein sequence ID" value="VTJ83245.1"/>
    <property type="molecule type" value="Genomic_DNA"/>
</dbReference>
<dbReference type="Pfam" id="PF07686">
    <property type="entry name" value="V-set"/>
    <property type="match status" value="1"/>
</dbReference>
<gene>
    <name evidence="2" type="ORF">MONAX_5E008024</name>
</gene>
<dbReference type="SMART" id="SM00409">
    <property type="entry name" value="IG"/>
    <property type="match status" value="1"/>
</dbReference>
<reference evidence="2" key="1">
    <citation type="submission" date="2019-04" db="EMBL/GenBank/DDBJ databases">
        <authorList>
            <person name="Alioto T."/>
            <person name="Alioto T."/>
        </authorList>
    </citation>
    <scope>NUCLEOTIDE SEQUENCE [LARGE SCALE GENOMIC DNA]</scope>
</reference>